<feature type="transmembrane region" description="Helical" evidence="6">
    <location>
        <begin position="175"/>
        <end position="194"/>
    </location>
</feature>
<dbReference type="Proteomes" id="UP001314681">
    <property type="component" value="Unassembled WGS sequence"/>
</dbReference>
<dbReference type="CDD" id="cd06173">
    <property type="entry name" value="MFS_MefA_like"/>
    <property type="match status" value="1"/>
</dbReference>
<feature type="transmembrane region" description="Helical" evidence="6">
    <location>
        <begin position="81"/>
        <end position="105"/>
    </location>
</feature>
<evidence type="ECO:0000256" key="1">
    <source>
        <dbReference type="ARBA" id="ARBA00004651"/>
    </source>
</evidence>
<dbReference type="InterPro" id="IPR036259">
    <property type="entry name" value="MFS_trans_sf"/>
</dbReference>
<comment type="caution">
    <text evidence="7">The sequence shown here is derived from an EMBL/GenBank/DDBJ whole genome shotgun (WGS) entry which is preliminary data.</text>
</comment>
<dbReference type="PANTHER" id="PTHR23513">
    <property type="entry name" value="INTEGRAL MEMBRANE EFFLUX PROTEIN-RELATED"/>
    <property type="match status" value="1"/>
</dbReference>
<keyword evidence="8" id="KW-1185">Reference proteome</keyword>
<feature type="transmembrane region" description="Helical" evidence="6">
    <location>
        <begin position="332"/>
        <end position="351"/>
    </location>
</feature>
<dbReference type="SUPFAM" id="SSF103473">
    <property type="entry name" value="MFS general substrate transporter"/>
    <property type="match status" value="1"/>
</dbReference>
<feature type="transmembrane region" description="Helical" evidence="6">
    <location>
        <begin position="372"/>
        <end position="394"/>
    </location>
</feature>
<comment type="subcellular location">
    <subcellularLocation>
        <location evidence="1">Cell membrane</location>
        <topology evidence="1">Multi-pass membrane protein</topology>
    </subcellularLocation>
</comment>
<reference evidence="7 8" key="1">
    <citation type="submission" date="2021-06" db="EMBL/GenBank/DDBJ databases">
        <title>Description of novel taxa of the family Lachnospiraceae.</title>
        <authorList>
            <person name="Chaplin A.V."/>
            <person name="Sokolova S.R."/>
            <person name="Pikina A.P."/>
            <person name="Korzhanova M."/>
            <person name="Belova V."/>
            <person name="Korostin D."/>
            <person name="Efimov B.A."/>
        </authorList>
    </citation>
    <scope>NUCLEOTIDE SEQUENCE [LARGE SCALE GENOMIC DNA]</scope>
    <source>
        <strain evidence="7 8">ASD4241</strain>
    </source>
</reference>
<dbReference type="EMBL" id="JAHQCX010000010">
    <property type="protein sequence ID" value="MBU9727344.1"/>
    <property type="molecule type" value="Genomic_DNA"/>
</dbReference>
<organism evidence="7 8">
    <name type="scientific">Diplocloster modestus</name>
    <dbReference type="NCBI Taxonomy" id="2850322"/>
    <lineage>
        <taxon>Bacteria</taxon>
        <taxon>Bacillati</taxon>
        <taxon>Bacillota</taxon>
        <taxon>Clostridia</taxon>
        <taxon>Lachnospirales</taxon>
        <taxon>Lachnospiraceae</taxon>
        <taxon>Diplocloster</taxon>
    </lineage>
</organism>
<feature type="transmembrane region" description="Helical" evidence="6">
    <location>
        <begin position="12"/>
        <end position="42"/>
    </location>
</feature>
<keyword evidence="3 6" id="KW-0812">Transmembrane</keyword>
<evidence type="ECO:0000256" key="6">
    <source>
        <dbReference type="SAM" id="Phobius"/>
    </source>
</evidence>
<feature type="transmembrane region" description="Helical" evidence="6">
    <location>
        <begin position="419"/>
        <end position="439"/>
    </location>
</feature>
<dbReference type="Pfam" id="PF07690">
    <property type="entry name" value="MFS_1"/>
    <property type="match status" value="1"/>
</dbReference>
<evidence type="ECO:0000256" key="4">
    <source>
        <dbReference type="ARBA" id="ARBA00022989"/>
    </source>
</evidence>
<sequence length="454" mass="49443">MKGQKLNKHQTGLTSFIILWISQSISELGSAMTSYALVLWAYQQKGTAMSTASMAFFSYLPYVLISFAAGTLADRWKKKNIMLVCDTIAAAGSGTIFLLLCTNSLQLWHLYLINLLIGCMNAFQQPASMVAVTLLTPKKYYSNVSGMQAMSASCVSILQPALATALMAFGGIQTVLAADLISFAVAFLTLAFLIHIPEIPTEIPEAPTEIPEASTVKKAKKEGFWQDSMEGIRYLRKRRGIWKMILFFALVNLLASMGGNALMPALILSRTANNTKILGAVSACLGFGTLCGGLLATFAKLPGSRRKTIFWSCGISFLACDVLWSVGRNQTMWSLAAFLGNFPLPLLNAGMSSVMREQIPVEMQGRIFSTQATFQFFTIPAGYLLGGILADYIFEPWMAYSSPTQSRISLLVGSGKGSGIALIFLLTGLTGFCINMAALKDRDYLELDRRPEES</sequence>
<keyword evidence="2" id="KW-1003">Cell membrane</keyword>
<gene>
    <name evidence="7" type="ORF">KTH90_15110</name>
</gene>
<keyword evidence="5 6" id="KW-0472">Membrane</keyword>
<feature type="transmembrane region" description="Helical" evidence="6">
    <location>
        <begin position="308"/>
        <end position="326"/>
    </location>
</feature>
<feature type="transmembrane region" description="Helical" evidence="6">
    <location>
        <begin position="277"/>
        <end position="296"/>
    </location>
</feature>
<dbReference type="PANTHER" id="PTHR23513:SF6">
    <property type="entry name" value="MAJOR FACILITATOR SUPERFAMILY ASSOCIATED DOMAIN-CONTAINING PROTEIN"/>
    <property type="match status" value="1"/>
</dbReference>
<evidence type="ECO:0000313" key="7">
    <source>
        <dbReference type="EMBL" id="MBU9727344.1"/>
    </source>
</evidence>
<evidence type="ECO:0000313" key="8">
    <source>
        <dbReference type="Proteomes" id="UP001314681"/>
    </source>
</evidence>
<protein>
    <submittedName>
        <fullName evidence="7">MFS transporter</fullName>
    </submittedName>
</protein>
<feature type="transmembrane region" description="Helical" evidence="6">
    <location>
        <begin position="48"/>
        <end position="69"/>
    </location>
</feature>
<evidence type="ECO:0000256" key="5">
    <source>
        <dbReference type="ARBA" id="ARBA00023136"/>
    </source>
</evidence>
<name>A0ABS6KA00_9FIRM</name>
<dbReference type="InterPro" id="IPR011701">
    <property type="entry name" value="MFS"/>
</dbReference>
<feature type="transmembrane region" description="Helical" evidence="6">
    <location>
        <begin position="245"/>
        <end position="265"/>
    </location>
</feature>
<evidence type="ECO:0000256" key="3">
    <source>
        <dbReference type="ARBA" id="ARBA00022692"/>
    </source>
</evidence>
<dbReference type="RefSeq" id="WP_158354072.1">
    <property type="nucleotide sequence ID" value="NZ_JAHQCX010000010.1"/>
</dbReference>
<accession>A0ABS6KA00</accession>
<keyword evidence="4 6" id="KW-1133">Transmembrane helix</keyword>
<dbReference type="Gene3D" id="1.20.1250.20">
    <property type="entry name" value="MFS general substrate transporter like domains"/>
    <property type="match status" value="1"/>
</dbReference>
<proteinExistence type="predicted"/>
<evidence type="ECO:0000256" key="2">
    <source>
        <dbReference type="ARBA" id="ARBA00022475"/>
    </source>
</evidence>